<protein>
    <submittedName>
        <fullName evidence="2">Uncharacterized protein</fullName>
    </submittedName>
</protein>
<dbReference type="RefSeq" id="WP_075568910.1">
    <property type="nucleotide sequence ID" value="NZ_MSDO01000004.1"/>
</dbReference>
<feature type="transmembrane region" description="Helical" evidence="1">
    <location>
        <begin position="72"/>
        <end position="92"/>
    </location>
</feature>
<evidence type="ECO:0000313" key="3">
    <source>
        <dbReference type="Proteomes" id="UP000186878"/>
    </source>
</evidence>
<accession>A0A1Q8SUZ4</accession>
<keyword evidence="1" id="KW-1133">Transmembrane helix</keyword>
<keyword evidence="1" id="KW-0812">Transmembrane</keyword>
<comment type="caution">
    <text evidence="2">The sequence shown here is derived from an EMBL/GenBank/DDBJ whole genome shotgun (WGS) entry which is preliminary data.</text>
</comment>
<evidence type="ECO:0000313" key="2">
    <source>
        <dbReference type="EMBL" id="OLO05226.1"/>
    </source>
</evidence>
<dbReference type="STRING" id="404433.BTW07_04140"/>
<name>A0A1Q8SUZ4_9GAMM</name>
<organism evidence="2 3">
    <name type="scientific">Salinicola socius</name>
    <dbReference type="NCBI Taxonomy" id="404433"/>
    <lineage>
        <taxon>Bacteria</taxon>
        <taxon>Pseudomonadati</taxon>
        <taxon>Pseudomonadota</taxon>
        <taxon>Gammaproteobacteria</taxon>
        <taxon>Oceanospirillales</taxon>
        <taxon>Halomonadaceae</taxon>
        <taxon>Salinicola</taxon>
    </lineage>
</organism>
<dbReference type="AlphaFoldDB" id="A0A1Q8SUZ4"/>
<dbReference type="OrthoDB" id="7409763at2"/>
<evidence type="ECO:0000256" key="1">
    <source>
        <dbReference type="SAM" id="Phobius"/>
    </source>
</evidence>
<keyword evidence="1" id="KW-0472">Membrane</keyword>
<proteinExistence type="predicted"/>
<reference evidence="2 3" key="1">
    <citation type="submission" date="2016-12" db="EMBL/GenBank/DDBJ databases">
        <title>Draft genome sequences of strains Salinicola socius SMB35, Salinicola sp. MH3R3-1 and Chromohalobacter sp. SMB17 from the Verkhnekamsk potash mining region of Russia.</title>
        <authorList>
            <person name="Mavrodi D.V."/>
            <person name="Olsson B.E."/>
            <person name="Korsakova E.S."/>
            <person name="Pyankova A."/>
            <person name="Mavrodi O.V."/>
            <person name="Plotnikova E.G."/>
        </authorList>
    </citation>
    <scope>NUCLEOTIDE SEQUENCE [LARGE SCALE GENOMIC DNA]</scope>
    <source>
        <strain evidence="2 3">SMB35</strain>
    </source>
</reference>
<dbReference type="Proteomes" id="UP000186878">
    <property type="component" value="Unassembled WGS sequence"/>
</dbReference>
<dbReference type="EMBL" id="MSDO01000004">
    <property type="protein sequence ID" value="OLO05226.1"/>
    <property type="molecule type" value="Genomic_DNA"/>
</dbReference>
<keyword evidence="3" id="KW-1185">Reference proteome</keyword>
<sequence>MNTSHFEHAIIALSFQCLLWPLVGRWVGGSLIVAVFLGREIAQHEYAGGGPNHVGYFYGLFHHWSLDSSFDVLSPAAACAVLALIVPGSPVWQTLKDRRTNAVSRSQS</sequence>
<gene>
    <name evidence="2" type="ORF">BTW07_04140</name>
</gene>